<protein>
    <submittedName>
        <fullName evidence="2">Uncharacterized protein</fullName>
    </submittedName>
</protein>
<evidence type="ECO:0000256" key="1">
    <source>
        <dbReference type="SAM" id="Phobius"/>
    </source>
</evidence>
<dbReference type="OrthoDB" id="7864687at2"/>
<name>A0A2T4JWB9_9RHOB</name>
<gene>
    <name evidence="2" type="ORF">C5F48_08295</name>
</gene>
<dbReference type="AlphaFoldDB" id="A0A2T4JWB9"/>
<organism evidence="2 3">
    <name type="scientific">Cereibacter changlensis JA139</name>
    <dbReference type="NCBI Taxonomy" id="1188249"/>
    <lineage>
        <taxon>Bacteria</taxon>
        <taxon>Pseudomonadati</taxon>
        <taxon>Pseudomonadota</taxon>
        <taxon>Alphaproteobacteria</taxon>
        <taxon>Rhodobacterales</taxon>
        <taxon>Paracoccaceae</taxon>
        <taxon>Cereibacter</taxon>
    </lineage>
</organism>
<comment type="caution">
    <text evidence="2">The sequence shown here is derived from an EMBL/GenBank/DDBJ whole genome shotgun (WGS) entry which is preliminary data.</text>
</comment>
<dbReference type="Proteomes" id="UP000241010">
    <property type="component" value="Unassembled WGS sequence"/>
</dbReference>
<evidence type="ECO:0000313" key="3">
    <source>
        <dbReference type="Proteomes" id="UP000241010"/>
    </source>
</evidence>
<proteinExistence type="predicted"/>
<reference evidence="2 3" key="1">
    <citation type="submission" date="2018-03" db="EMBL/GenBank/DDBJ databases">
        <title>Cereibacter changlensis.</title>
        <authorList>
            <person name="Meyer T.E."/>
            <person name="Miller S."/>
            <person name="Lodha T."/>
            <person name="Gandham S."/>
            <person name="Chintalapati S."/>
            <person name="Chintalapati V.R."/>
        </authorList>
    </citation>
    <scope>NUCLEOTIDE SEQUENCE [LARGE SCALE GENOMIC DNA]</scope>
    <source>
        <strain evidence="2 3">JA139</strain>
    </source>
</reference>
<dbReference type="EMBL" id="PZKG01000027">
    <property type="protein sequence ID" value="PTE22204.1"/>
    <property type="molecule type" value="Genomic_DNA"/>
</dbReference>
<feature type="transmembrane region" description="Helical" evidence="1">
    <location>
        <begin position="319"/>
        <end position="342"/>
    </location>
</feature>
<accession>A0A2T4JWB9</accession>
<keyword evidence="1" id="KW-1133">Transmembrane helix</keyword>
<keyword evidence="1" id="KW-0812">Transmembrane</keyword>
<keyword evidence="3" id="KW-1185">Reference proteome</keyword>
<evidence type="ECO:0000313" key="2">
    <source>
        <dbReference type="EMBL" id="PTE22204.1"/>
    </source>
</evidence>
<keyword evidence="1" id="KW-0472">Membrane</keyword>
<sequence length="354" mass="37736">MIRRAARAGLTLLLAASLAMTLLTGMQIARDPALRPFVDRGAAGIEAATERLMATHATPEALTEKLRLALHDDPRNWVVIDALLEVAEERALPLPVQLTDRIAALRAEDTSLLAMADSCARCAIDPAQCALSAELLCQAPMVLTSAGDVMGIGRAGWNYMTGVEVDQLDLALSAVGLTATAAVVASGGTTMTLKLGAGMTRIARRMRLLSPRLVGLMDDTLRRGVDWAALPAARSTDDLSRLVRQAEVRPLAEVMQGVQRMGTALPPGQTLHLLRYVDDATDARRLANAAEALGPRTVGWMEVLGKARFLRATIRGSEVMWQLAASLAGLLLSLASVLAGMVQSVSLRLLRRLA</sequence>